<evidence type="ECO:0000313" key="2">
    <source>
        <dbReference type="Proteomes" id="UP000689195"/>
    </source>
</evidence>
<proteinExistence type="predicted"/>
<keyword evidence="2" id="KW-1185">Reference proteome</keyword>
<dbReference type="PANTHER" id="PTHR33706">
    <property type="entry name" value="MORN VARIANT REPEAT PROTEIN"/>
    <property type="match status" value="1"/>
</dbReference>
<dbReference type="AlphaFoldDB" id="A0A8S1YBK5"/>
<dbReference type="Proteomes" id="UP000689195">
    <property type="component" value="Unassembled WGS sequence"/>
</dbReference>
<organism evidence="1 2">
    <name type="scientific">Paramecium pentaurelia</name>
    <dbReference type="NCBI Taxonomy" id="43138"/>
    <lineage>
        <taxon>Eukaryota</taxon>
        <taxon>Sar</taxon>
        <taxon>Alveolata</taxon>
        <taxon>Ciliophora</taxon>
        <taxon>Intramacronucleata</taxon>
        <taxon>Oligohymenophorea</taxon>
        <taxon>Peniculida</taxon>
        <taxon>Parameciidae</taxon>
        <taxon>Paramecium</taxon>
    </lineage>
</organism>
<protein>
    <submittedName>
        <fullName evidence="1">Uncharacterized protein</fullName>
    </submittedName>
</protein>
<dbReference type="OrthoDB" id="293402at2759"/>
<reference evidence="1" key="1">
    <citation type="submission" date="2021-01" db="EMBL/GenBank/DDBJ databases">
        <authorList>
            <consortium name="Genoscope - CEA"/>
            <person name="William W."/>
        </authorList>
    </citation>
    <scope>NUCLEOTIDE SEQUENCE</scope>
</reference>
<name>A0A8S1YBK5_9CILI</name>
<accession>A0A8S1YBK5</accession>
<gene>
    <name evidence="1" type="ORF">PPENT_87.1.T1630093</name>
</gene>
<dbReference type="EMBL" id="CAJJDO010000163">
    <property type="protein sequence ID" value="CAD8211455.1"/>
    <property type="molecule type" value="Genomic_DNA"/>
</dbReference>
<sequence length="561" mass="66022">MNYFADFNTQLEFDGSTLVWDYSKFPPKKIQIQINLTKNNKINYCRDGATLRIDQVKDTTNKYQIFQNFEQIQFFQWLGNFGENNQKIGRWTATWKEENLKNVGGQYSEDGKKQGLWKEIIKNFCNHAKVFEVGEYMNGFRKAIWSYLYNDKEIGGGSYDIEGNGIKIGRWIQLSDDFFQQSQVTYNGEFQNGKKIGRWDILFKGLYQKKFQQILAEVDLMKKERIVLRLEDGLNYRMDLKIILKQFQMENIKMAKKNQDEKEFKQFGCGSYNNGSKTGMWIELKDGFNDYSQITYRGKYKNGNKFGIWSVLYRKFDEKEFKQIGGGFYDELGNGFKIGIWSELNDDFRYNCQLTYHGEYKNGKKVGSWDLFYRKHDEKEFKKIGGGSYNEEDYGNKIGRWIELNDVFDNYSQITENGEYKNGKRVDVSDIMLSCFRGGGSFDQDGDGMKNGRWIDLSYGFKGDYQITYQGEYLKGNKVGRWDILYRKPDEQDFKQIGGGQYDEGGYGIKIGRWIELIEEFNTYSQIIDVGLYEKGKKVGIWVKQGLNYGKQIYKEQKYEN</sequence>
<comment type="caution">
    <text evidence="1">The sequence shown here is derived from an EMBL/GenBank/DDBJ whole genome shotgun (WGS) entry which is preliminary data.</text>
</comment>
<dbReference type="PANTHER" id="PTHR33706:SF1">
    <property type="entry name" value="TPR REPEAT PROTEIN"/>
    <property type="match status" value="1"/>
</dbReference>
<evidence type="ECO:0000313" key="1">
    <source>
        <dbReference type="EMBL" id="CAD8211455.1"/>
    </source>
</evidence>